<evidence type="ECO:0000256" key="5">
    <source>
        <dbReference type="ARBA" id="ARBA00022989"/>
    </source>
</evidence>
<dbReference type="GO" id="GO:0012505">
    <property type="term" value="C:endomembrane system"/>
    <property type="evidence" value="ECO:0007669"/>
    <property type="project" value="UniProtKB-SubCell"/>
</dbReference>
<evidence type="ECO:0000256" key="2">
    <source>
        <dbReference type="ARBA" id="ARBA00022448"/>
    </source>
</evidence>
<dbReference type="EMBL" id="RBNJ01001661">
    <property type="protein sequence ID" value="RUS32900.1"/>
    <property type="molecule type" value="Genomic_DNA"/>
</dbReference>
<dbReference type="InterPro" id="IPR006603">
    <property type="entry name" value="PQ-loop_rpt"/>
</dbReference>
<feature type="transmembrane region" description="Helical" evidence="8">
    <location>
        <begin position="159"/>
        <end position="179"/>
    </location>
</feature>
<dbReference type="AlphaFoldDB" id="A0A433QSZ0"/>
<keyword evidence="10" id="KW-1185">Reference proteome</keyword>
<keyword evidence="5 8" id="KW-1133">Transmembrane helix</keyword>
<comment type="subcellular location">
    <subcellularLocation>
        <location evidence="1">Endomembrane system</location>
        <topology evidence="1">Multi-pass membrane protein</topology>
    </subcellularLocation>
</comment>
<dbReference type="InterPro" id="IPR005282">
    <property type="entry name" value="LC_transporter"/>
</dbReference>
<dbReference type="Pfam" id="PF04193">
    <property type="entry name" value="PQ-loop"/>
    <property type="match status" value="1"/>
</dbReference>
<name>A0A433QSZ0_9FUNG</name>
<protein>
    <recommendedName>
        <fullName evidence="11">PQ loop repeat-domain-containing protein</fullName>
    </recommendedName>
</protein>
<dbReference type="GO" id="GO:0000324">
    <property type="term" value="C:fungal-type vacuole"/>
    <property type="evidence" value="ECO:0007669"/>
    <property type="project" value="TreeGrafter"/>
</dbReference>
<keyword evidence="6 8" id="KW-0472">Membrane</keyword>
<keyword evidence="4" id="KW-0677">Repeat</keyword>
<gene>
    <name evidence="9" type="ORF">BC938DRAFT_473868</name>
</gene>
<accession>A0A433QSZ0</accession>
<feature type="region of interest" description="Disordered" evidence="7">
    <location>
        <begin position="43"/>
        <end position="83"/>
    </location>
</feature>
<dbReference type="PANTHER" id="PTHR13131">
    <property type="entry name" value="CYSTINOSIN"/>
    <property type="match status" value="1"/>
</dbReference>
<dbReference type="GO" id="GO:0005774">
    <property type="term" value="C:vacuolar membrane"/>
    <property type="evidence" value="ECO:0007669"/>
    <property type="project" value="TreeGrafter"/>
</dbReference>
<feature type="transmembrane region" description="Helical" evidence="8">
    <location>
        <begin position="249"/>
        <end position="272"/>
    </location>
</feature>
<feature type="transmembrane region" description="Helical" evidence="8">
    <location>
        <begin position="292"/>
        <end position="311"/>
    </location>
</feature>
<sequence length="351" mass="39532">MPAIPLPVNIHAAGFGEIVSELIGWVNIWSSSLRPIKEIPAMLNGSPTRKTESQTDHSLFPSRYRRTSSPGLSPSTHRSSSITRGKGLSLDFVYYNVYGFLCYSVRSLRLDPNQASQLIHDVSPHTQIFNMAFFFNDEIQRQYRERNGGAENIVRANDVLFAVHALVLSSVALWQTIVYRRDYNQKISPAAGTLILTSALGIAIVLAAVQFKFAEWIDLMYYLSFVKLAISFVKYVPQAHLNYRRQSTVGWSIHNILLDFTGGVLSLGQLFLDANLSGDWSGVTGDPVKFGLGFLSMAFDLLFMTQHYILYRDRTNFYANSVEVERQHLISEGPEDRKGYRSDDLGPAQYV</sequence>
<comment type="caution">
    <text evidence="9">The sequence shown here is derived from an EMBL/GenBank/DDBJ whole genome shotgun (WGS) entry which is preliminary data.</text>
</comment>
<keyword evidence="2" id="KW-0813">Transport</keyword>
<organism evidence="9 10">
    <name type="scientific">Jimgerdemannia flammicorona</name>
    <dbReference type="NCBI Taxonomy" id="994334"/>
    <lineage>
        <taxon>Eukaryota</taxon>
        <taxon>Fungi</taxon>
        <taxon>Fungi incertae sedis</taxon>
        <taxon>Mucoromycota</taxon>
        <taxon>Mucoromycotina</taxon>
        <taxon>Endogonomycetes</taxon>
        <taxon>Endogonales</taxon>
        <taxon>Endogonaceae</taxon>
        <taxon>Jimgerdemannia</taxon>
    </lineage>
</organism>
<proteinExistence type="predicted"/>
<feature type="transmembrane region" description="Helical" evidence="8">
    <location>
        <begin position="219"/>
        <end position="237"/>
    </location>
</feature>
<evidence type="ECO:0000256" key="4">
    <source>
        <dbReference type="ARBA" id="ARBA00022737"/>
    </source>
</evidence>
<evidence type="ECO:0008006" key="11">
    <source>
        <dbReference type="Google" id="ProtNLM"/>
    </source>
</evidence>
<dbReference type="GO" id="GO:0015184">
    <property type="term" value="F:L-cystine transmembrane transporter activity"/>
    <property type="evidence" value="ECO:0007669"/>
    <property type="project" value="TreeGrafter"/>
</dbReference>
<dbReference type="SMART" id="SM00679">
    <property type="entry name" value="CTNS"/>
    <property type="match status" value="1"/>
</dbReference>
<evidence type="ECO:0000313" key="10">
    <source>
        <dbReference type="Proteomes" id="UP000274822"/>
    </source>
</evidence>
<evidence type="ECO:0000256" key="6">
    <source>
        <dbReference type="ARBA" id="ARBA00023136"/>
    </source>
</evidence>
<feature type="transmembrane region" description="Helical" evidence="8">
    <location>
        <begin position="191"/>
        <end position="213"/>
    </location>
</feature>
<reference evidence="9 10" key="1">
    <citation type="journal article" date="2018" name="New Phytol.">
        <title>Phylogenomics of Endogonaceae and evolution of mycorrhizas within Mucoromycota.</title>
        <authorList>
            <person name="Chang Y."/>
            <person name="Desiro A."/>
            <person name="Na H."/>
            <person name="Sandor L."/>
            <person name="Lipzen A."/>
            <person name="Clum A."/>
            <person name="Barry K."/>
            <person name="Grigoriev I.V."/>
            <person name="Martin F.M."/>
            <person name="Stajich J.E."/>
            <person name="Smith M.E."/>
            <person name="Bonito G."/>
            <person name="Spatafora J.W."/>
        </authorList>
    </citation>
    <scope>NUCLEOTIDE SEQUENCE [LARGE SCALE GENOMIC DNA]</scope>
    <source>
        <strain evidence="9 10">AD002</strain>
    </source>
</reference>
<keyword evidence="3 8" id="KW-0812">Transmembrane</keyword>
<evidence type="ECO:0000256" key="1">
    <source>
        <dbReference type="ARBA" id="ARBA00004127"/>
    </source>
</evidence>
<dbReference type="PANTHER" id="PTHR13131:SF5">
    <property type="entry name" value="CYSTINOSIN"/>
    <property type="match status" value="1"/>
</dbReference>
<evidence type="ECO:0000313" key="9">
    <source>
        <dbReference type="EMBL" id="RUS32900.1"/>
    </source>
</evidence>
<dbReference type="Proteomes" id="UP000274822">
    <property type="component" value="Unassembled WGS sequence"/>
</dbReference>
<evidence type="ECO:0000256" key="3">
    <source>
        <dbReference type="ARBA" id="ARBA00022692"/>
    </source>
</evidence>
<feature type="compositionally biased region" description="Polar residues" evidence="7">
    <location>
        <begin position="67"/>
        <end position="83"/>
    </location>
</feature>
<evidence type="ECO:0000256" key="8">
    <source>
        <dbReference type="SAM" id="Phobius"/>
    </source>
</evidence>
<evidence type="ECO:0000256" key="7">
    <source>
        <dbReference type="SAM" id="MobiDB-lite"/>
    </source>
</evidence>